<evidence type="ECO:0000313" key="4">
    <source>
        <dbReference type="EMBL" id="TWJ13404.1"/>
    </source>
</evidence>
<proteinExistence type="predicted"/>
<dbReference type="EMBL" id="VLLN01000040">
    <property type="protein sequence ID" value="TWJ13404.1"/>
    <property type="molecule type" value="Genomic_DNA"/>
</dbReference>
<dbReference type="CDD" id="cd00431">
    <property type="entry name" value="cysteine_hydrolases"/>
    <property type="match status" value="1"/>
</dbReference>
<gene>
    <name evidence="4" type="ORF">JN12_03842</name>
</gene>
<keyword evidence="2" id="KW-1133">Transmembrane helix</keyword>
<dbReference type="SUPFAM" id="SSF52499">
    <property type="entry name" value="Isochorismatase-like hydrolases"/>
    <property type="match status" value="1"/>
</dbReference>
<keyword evidence="2" id="KW-0472">Membrane</keyword>
<dbReference type="InterPro" id="IPR036380">
    <property type="entry name" value="Isochorismatase-like_sf"/>
</dbReference>
<keyword evidence="1" id="KW-0378">Hydrolase</keyword>
<dbReference type="InterPro" id="IPR050272">
    <property type="entry name" value="Isochorismatase-like_hydrls"/>
</dbReference>
<evidence type="ECO:0000259" key="3">
    <source>
        <dbReference type="Pfam" id="PF00857"/>
    </source>
</evidence>
<dbReference type="Pfam" id="PF00857">
    <property type="entry name" value="Isochorismatase"/>
    <property type="match status" value="1"/>
</dbReference>
<reference evidence="4 5" key="1">
    <citation type="submission" date="2019-07" db="EMBL/GenBank/DDBJ databases">
        <title>Genomic Encyclopedia of Archaeal and Bacterial Type Strains, Phase II (KMG-II): from individual species to whole genera.</title>
        <authorList>
            <person name="Goeker M."/>
        </authorList>
    </citation>
    <scope>NUCLEOTIDE SEQUENCE [LARGE SCALE GENOMIC DNA]</scope>
    <source>
        <strain evidence="4 5">ATCC BAA-1139</strain>
    </source>
</reference>
<dbReference type="Proteomes" id="UP000319449">
    <property type="component" value="Unassembled WGS sequence"/>
</dbReference>
<name>A0A562V665_9BACT</name>
<protein>
    <submittedName>
        <fullName evidence="4">Nicotinamidase-related amidase</fullName>
    </submittedName>
</protein>
<dbReference type="PANTHER" id="PTHR43540:SF6">
    <property type="entry name" value="ISOCHORISMATASE-LIKE DOMAIN-CONTAINING PROTEIN"/>
    <property type="match status" value="1"/>
</dbReference>
<keyword evidence="2" id="KW-0812">Transmembrane</keyword>
<dbReference type="InterPro" id="IPR000868">
    <property type="entry name" value="Isochorismatase-like_dom"/>
</dbReference>
<comment type="caution">
    <text evidence="4">The sequence shown here is derived from an EMBL/GenBank/DDBJ whole genome shotgun (WGS) entry which is preliminary data.</text>
</comment>
<dbReference type="Gene3D" id="3.40.50.850">
    <property type="entry name" value="Isochorismatase-like"/>
    <property type="match status" value="1"/>
</dbReference>
<dbReference type="RefSeq" id="WP_145025804.1">
    <property type="nucleotide sequence ID" value="NZ_VLLN01000040.1"/>
</dbReference>
<evidence type="ECO:0000256" key="1">
    <source>
        <dbReference type="ARBA" id="ARBA00022801"/>
    </source>
</evidence>
<evidence type="ECO:0000256" key="2">
    <source>
        <dbReference type="SAM" id="Phobius"/>
    </source>
</evidence>
<accession>A0A562V665</accession>
<keyword evidence="5" id="KW-1185">Reference proteome</keyword>
<dbReference type="PANTHER" id="PTHR43540">
    <property type="entry name" value="PEROXYUREIDOACRYLATE/UREIDOACRYLATE AMIDOHYDROLASE-RELATED"/>
    <property type="match status" value="1"/>
</dbReference>
<sequence>MSVLSVILVLAAVIAAFFLVGALTMYRSMFMSTRGKRIADYPNPRKALVILDIQEGYAGTAARQPVTEPPPNGMLSTVNRLIDRAAGTGMEVAYIRQVFGNNLFVRLHGGRRWGRVIIDRRIKIINGNDFAKNRTDAFSNRNFEQLLIDRQVNELFLVGVDAAYCVYYTALGALQRGYRVTVVRDAVMSRKAMTDVLERYRRRGICVITSDELLRGGS</sequence>
<feature type="domain" description="Isochorismatase-like" evidence="3">
    <location>
        <begin position="47"/>
        <end position="211"/>
    </location>
</feature>
<dbReference type="OrthoDB" id="9807387at2"/>
<feature type="transmembrane region" description="Helical" evidence="2">
    <location>
        <begin position="6"/>
        <end position="26"/>
    </location>
</feature>
<organism evidence="4 5">
    <name type="scientific">Geobacter argillaceus</name>
    <dbReference type="NCBI Taxonomy" id="345631"/>
    <lineage>
        <taxon>Bacteria</taxon>
        <taxon>Pseudomonadati</taxon>
        <taxon>Thermodesulfobacteriota</taxon>
        <taxon>Desulfuromonadia</taxon>
        <taxon>Geobacterales</taxon>
        <taxon>Geobacteraceae</taxon>
        <taxon>Geobacter</taxon>
    </lineage>
</organism>
<dbReference type="GO" id="GO:0016787">
    <property type="term" value="F:hydrolase activity"/>
    <property type="evidence" value="ECO:0007669"/>
    <property type="project" value="UniProtKB-KW"/>
</dbReference>
<evidence type="ECO:0000313" key="5">
    <source>
        <dbReference type="Proteomes" id="UP000319449"/>
    </source>
</evidence>
<dbReference type="AlphaFoldDB" id="A0A562V665"/>